<dbReference type="EMBL" id="AZIM01000519">
    <property type="protein sequence ID" value="ETE70598.1"/>
    <property type="molecule type" value="Genomic_DNA"/>
</dbReference>
<accession>V8P9B1</accession>
<proteinExistence type="predicted"/>
<protein>
    <submittedName>
        <fullName evidence="1">Uncharacterized protein</fullName>
    </submittedName>
</protein>
<evidence type="ECO:0000313" key="2">
    <source>
        <dbReference type="Proteomes" id="UP000018936"/>
    </source>
</evidence>
<dbReference type="Proteomes" id="UP000018936">
    <property type="component" value="Unassembled WGS sequence"/>
</dbReference>
<evidence type="ECO:0000313" key="1">
    <source>
        <dbReference type="EMBL" id="ETE70598.1"/>
    </source>
</evidence>
<comment type="caution">
    <text evidence="1">The sequence shown here is derived from an EMBL/GenBank/DDBJ whole genome shotgun (WGS) entry which is preliminary data.</text>
</comment>
<organism evidence="1 2">
    <name type="scientific">Ophiophagus hannah</name>
    <name type="common">King cobra</name>
    <name type="synonym">Naja hannah</name>
    <dbReference type="NCBI Taxonomy" id="8665"/>
    <lineage>
        <taxon>Eukaryota</taxon>
        <taxon>Metazoa</taxon>
        <taxon>Chordata</taxon>
        <taxon>Craniata</taxon>
        <taxon>Vertebrata</taxon>
        <taxon>Euteleostomi</taxon>
        <taxon>Lepidosauria</taxon>
        <taxon>Squamata</taxon>
        <taxon>Bifurcata</taxon>
        <taxon>Unidentata</taxon>
        <taxon>Episquamata</taxon>
        <taxon>Toxicofera</taxon>
        <taxon>Serpentes</taxon>
        <taxon>Colubroidea</taxon>
        <taxon>Elapidae</taxon>
        <taxon>Elapinae</taxon>
        <taxon>Ophiophagus</taxon>
    </lineage>
</organism>
<gene>
    <name evidence="1" type="ORF">L345_03595</name>
</gene>
<sequence>MCTTPRHVCSHSWQPMASIALVPFGATGFSVLQDQLNRTKEDYMKFSDQHLGNVPPLAVSDRIWLSTQHLPSQLDNRFLSPFLVEAIVNPVAYRSTLPYRASSPSSIPSLPVGYLWRQPVPTRCQNHHLHQ</sequence>
<name>V8P9B1_OPHHA</name>
<feature type="non-terminal residue" evidence="1">
    <location>
        <position position="1"/>
    </location>
</feature>
<reference evidence="1 2" key="1">
    <citation type="journal article" date="2013" name="Proc. Natl. Acad. Sci. U.S.A.">
        <title>The king cobra genome reveals dynamic gene evolution and adaptation in the snake venom system.</title>
        <authorList>
            <person name="Vonk F.J."/>
            <person name="Casewell N.R."/>
            <person name="Henkel C.V."/>
            <person name="Heimberg A.M."/>
            <person name="Jansen H.J."/>
            <person name="McCleary R.J."/>
            <person name="Kerkkamp H.M."/>
            <person name="Vos R.A."/>
            <person name="Guerreiro I."/>
            <person name="Calvete J.J."/>
            <person name="Wuster W."/>
            <person name="Woods A.E."/>
            <person name="Logan J.M."/>
            <person name="Harrison R.A."/>
            <person name="Castoe T.A."/>
            <person name="de Koning A.P."/>
            <person name="Pollock D.D."/>
            <person name="Yandell M."/>
            <person name="Calderon D."/>
            <person name="Renjifo C."/>
            <person name="Currier R.B."/>
            <person name="Salgado D."/>
            <person name="Pla D."/>
            <person name="Sanz L."/>
            <person name="Hyder A.S."/>
            <person name="Ribeiro J.M."/>
            <person name="Arntzen J.W."/>
            <person name="van den Thillart G.E."/>
            <person name="Boetzer M."/>
            <person name="Pirovano W."/>
            <person name="Dirks R.P."/>
            <person name="Spaink H.P."/>
            <person name="Duboule D."/>
            <person name="McGlinn E."/>
            <person name="Kini R.M."/>
            <person name="Richardson M.K."/>
        </authorList>
    </citation>
    <scope>NUCLEOTIDE SEQUENCE</scope>
    <source>
        <tissue evidence="1">Blood</tissue>
    </source>
</reference>
<dbReference type="AlphaFoldDB" id="V8P9B1"/>
<keyword evidence="2" id="KW-1185">Reference proteome</keyword>
<dbReference type="OrthoDB" id="1430630at2759"/>